<evidence type="ECO:0000313" key="2">
    <source>
        <dbReference type="Proteomes" id="UP000735302"/>
    </source>
</evidence>
<protein>
    <submittedName>
        <fullName evidence="1">Uncharacterized protein</fullName>
    </submittedName>
</protein>
<dbReference type="Proteomes" id="UP000735302">
    <property type="component" value="Unassembled WGS sequence"/>
</dbReference>
<evidence type="ECO:0000313" key="1">
    <source>
        <dbReference type="EMBL" id="GFN96925.1"/>
    </source>
</evidence>
<keyword evidence="2" id="KW-1185">Reference proteome</keyword>
<reference evidence="1 2" key="1">
    <citation type="journal article" date="2021" name="Elife">
        <title>Chloroplast acquisition without the gene transfer in kleptoplastic sea slugs, Plakobranchus ocellatus.</title>
        <authorList>
            <person name="Maeda T."/>
            <person name="Takahashi S."/>
            <person name="Yoshida T."/>
            <person name="Shimamura S."/>
            <person name="Takaki Y."/>
            <person name="Nagai Y."/>
            <person name="Toyoda A."/>
            <person name="Suzuki Y."/>
            <person name="Arimoto A."/>
            <person name="Ishii H."/>
            <person name="Satoh N."/>
            <person name="Nishiyama T."/>
            <person name="Hasebe M."/>
            <person name="Maruyama T."/>
            <person name="Minagawa J."/>
            <person name="Obokata J."/>
            <person name="Shigenobu S."/>
        </authorList>
    </citation>
    <scope>NUCLEOTIDE SEQUENCE [LARGE SCALE GENOMIC DNA]</scope>
</reference>
<dbReference type="AlphaFoldDB" id="A0AAV3ZQY2"/>
<dbReference type="EMBL" id="BLXT01002711">
    <property type="protein sequence ID" value="GFN96925.1"/>
    <property type="molecule type" value="Genomic_DNA"/>
</dbReference>
<gene>
    <name evidence="1" type="ORF">PoB_002343100</name>
</gene>
<comment type="caution">
    <text evidence="1">The sequence shown here is derived from an EMBL/GenBank/DDBJ whole genome shotgun (WGS) entry which is preliminary data.</text>
</comment>
<organism evidence="1 2">
    <name type="scientific">Plakobranchus ocellatus</name>
    <dbReference type="NCBI Taxonomy" id="259542"/>
    <lineage>
        <taxon>Eukaryota</taxon>
        <taxon>Metazoa</taxon>
        <taxon>Spiralia</taxon>
        <taxon>Lophotrochozoa</taxon>
        <taxon>Mollusca</taxon>
        <taxon>Gastropoda</taxon>
        <taxon>Heterobranchia</taxon>
        <taxon>Euthyneura</taxon>
        <taxon>Panpulmonata</taxon>
        <taxon>Sacoglossa</taxon>
        <taxon>Placobranchoidea</taxon>
        <taxon>Plakobranchidae</taxon>
        <taxon>Plakobranchus</taxon>
    </lineage>
</organism>
<sequence>MIVFGTRQTTLCLRSPGVTVELKLLKRMLTIFEKALQLGTISEDLSVSLLDLLSDLGLHADLPDVTSRVTDLYPGSARLWLARMRQSALVDDGKAVETQLNRALKRVPAEVIIQLG</sequence>
<proteinExistence type="predicted"/>
<name>A0AAV3ZQY2_9GAST</name>
<accession>A0AAV3ZQY2</accession>